<dbReference type="Proteomes" id="UP001327560">
    <property type="component" value="Chromosome 6"/>
</dbReference>
<evidence type="ECO:0000313" key="1">
    <source>
        <dbReference type="EMBL" id="WOL10287.1"/>
    </source>
</evidence>
<name>A0AAQ3KK67_9LILI</name>
<dbReference type="EMBL" id="CP136895">
    <property type="protein sequence ID" value="WOL10287.1"/>
    <property type="molecule type" value="Genomic_DNA"/>
</dbReference>
<organism evidence="1 2">
    <name type="scientific">Canna indica</name>
    <name type="common">Indian-shot</name>
    <dbReference type="NCBI Taxonomy" id="4628"/>
    <lineage>
        <taxon>Eukaryota</taxon>
        <taxon>Viridiplantae</taxon>
        <taxon>Streptophyta</taxon>
        <taxon>Embryophyta</taxon>
        <taxon>Tracheophyta</taxon>
        <taxon>Spermatophyta</taxon>
        <taxon>Magnoliopsida</taxon>
        <taxon>Liliopsida</taxon>
        <taxon>Zingiberales</taxon>
        <taxon>Cannaceae</taxon>
        <taxon>Canna</taxon>
    </lineage>
</organism>
<gene>
    <name evidence="1" type="ORF">Cni_G19042</name>
</gene>
<keyword evidence="2" id="KW-1185">Reference proteome</keyword>
<proteinExistence type="predicted"/>
<evidence type="ECO:0000313" key="2">
    <source>
        <dbReference type="Proteomes" id="UP001327560"/>
    </source>
</evidence>
<sequence length="209" mass="23906">MLKGKSRLMMKRLRKARAECRLVLYGKFFDRTPNFDLVHKRSRRPSKNNNEDSRDLKNAFVVLNNPAYEERCNVEGKPRQENSTNSKEADIDMIARGSSKVNLKKNMWVRKDEVNKEVLGKTGKNVGAVSGKDLKMKMKDNMEVEILKGDWGRKEISFKAVEEKKSDVIEGGKSKDSGDLELLAEKILILENNFANEDFLEAGVVKIIR</sequence>
<reference evidence="1 2" key="1">
    <citation type="submission" date="2023-10" db="EMBL/GenBank/DDBJ databases">
        <title>Chromosome-scale genome assembly provides insights into flower coloration mechanisms of Canna indica.</title>
        <authorList>
            <person name="Li C."/>
        </authorList>
    </citation>
    <scope>NUCLEOTIDE SEQUENCE [LARGE SCALE GENOMIC DNA]</scope>
    <source>
        <tissue evidence="1">Flower</tissue>
    </source>
</reference>
<accession>A0AAQ3KK67</accession>
<protein>
    <submittedName>
        <fullName evidence="1">Uncharacterized protein</fullName>
    </submittedName>
</protein>
<dbReference type="AlphaFoldDB" id="A0AAQ3KK67"/>